<evidence type="ECO:0000256" key="2">
    <source>
        <dbReference type="ARBA" id="ARBA00022723"/>
    </source>
</evidence>
<sequence length="276" mass="29691">MIARLLTACLFLVAMVLPVQAAGPVLTIVLAGVERTIDRDALLARSDVVTVDIPNDVSYGRPMRYRAVPLASLIAADQFPKDAVLEGIASDGFAALLPPELCLRTADSGSVAFLAVEPPDQPWPPLPGKEVSAGPFYLVWVRPEASGVRSEQWPYQLARFASTDSPLKRWPQLAVDAALPPDSPIRAGQTAFVTQCMACHTLNGAGSANVGPDLNRPMNPTEYLTPSGLAKLIRDPRAVRSWPNQQMPGFDVGMLSDGDLERVIAYLTHMAGRKTP</sequence>
<dbReference type="RefSeq" id="WP_119828908.1">
    <property type="nucleotide sequence ID" value="NZ_QYUL01000001.1"/>
</dbReference>
<dbReference type="GO" id="GO:0020037">
    <property type="term" value="F:heme binding"/>
    <property type="evidence" value="ECO:0007669"/>
    <property type="project" value="InterPro"/>
</dbReference>
<keyword evidence="5" id="KW-0732">Signal</keyword>
<dbReference type="Proteomes" id="UP000283458">
    <property type="component" value="Unassembled WGS sequence"/>
</dbReference>
<keyword evidence="2 4" id="KW-0479">Metal-binding</keyword>
<feature type="signal peptide" evidence="5">
    <location>
        <begin position="1"/>
        <end position="21"/>
    </location>
</feature>
<evidence type="ECO:0000256" key="1">
    <source>
        <dbReference type="ARBA" id="ARBA00022617"/>
    </source>
</evidence>
<evidence type="ECO:0000256" key="3">
    <source>
        <dbReference type="ARBA" id="ARBA00023004"/>
    </source>
</evidence>
<reference evidence="7 8" key="1">
    <citation type="submission" date="2018-09" db="EMBL/GenBank/DDBJ databases">
        <authorList>
            <person name="Zhu H."/>
        </authorList>
    </citation>
    <scope>NUCLEOTIDE SEQUENCE [LARGE SCALE GENOMIC DNA]</scope>
    <source>
        <strain evidence="7 8">K2W22B-5</strain>
    </source>
</reference>
<comment type="caution">
    <text evidence="7">The sequence shown here is derived from an EMBL/GenBank/DDBJ whole genome shotgun (WGS) entry which is preliminary data.</text>
</comment>
<dbReference type="GO" id="GO:0009055">
    <property type="term" value="F:electron transfer activity"/>
    <property type="evidence" value="ECO:0007669"/>
    <property type="project" value="InterPro"/>
</dbReference>
<dbReference type="GO" id="GO:0046872">
    <property type="term" value="F:metal ion binding"/>
    <property type="evidence" value="ECO:0007669"/>
    <property type="project" value="UniProtKB-KW"/>
</dbReference>
<dbReference type="OrthoDB" id="5728201at2"/>
<evidence type="ECO:0000313" key="8">
    <source>
        <dbReference type="Proteomes" id="UP000283458"/>
    </source>
</evidence>
<dbReference type="PROSITE" id="PS51007">
    <property type="entry name" value="CYTC"/>
    <property type="match status" value="1"/>
</dbReference>
<dbReference type="SUPFAM" id="SSF46626">
    <property type="entry name" value="Cytochrome c"/>
    <property type="match status" value="1"/>
</dbReference>
<evidence type="ECO:0000256" key="5">
    <source>
        <dbReference type="SAM" id="SignalP"/>
    </source>
</evidence>
<dbReference type="InterPro" id="IPR036909">
    <property type="entry name" value="Cyt_c-like_dom_sf"/>
</dbReference>
<evidence type="ECO:0000256" key="4">
    <source>
        <dbReference type="PROSITE-ProRule" id="PRU00433"/>
    </source>
</evidence>
<accession>A0A418VZS9</accession>
<keyword evidence="8" id="KW-1185">Reference proteome</keyword>
<proteinExistence type="predicted"/>
<evidence type="ECO:0000259" key="6">
    <source>
        <dbReference type="PROSITE" id="PS51007"/>
    </source>
</evidence>
<dbReference type="AlphaFoldDB" id="A0A418VZS9"/>
<protein>
    <submittedName>
        <fullName evidence="7">Cytochrome c</fullName>
    </submittedName>
</protein>
<dbReference type="Pfam" id="PF00034">
    <property type="entry name" value="Cytochrom_C"/>
    <property type="match status" value="1"/>
</dbReference>
<feature type="chain" id="PRO_5019034097" evidence="5">
    <location>
        <begin position="22"/>
        <end position="276"/>
    </location>
</feature>
<keyword evidence="1 4" id="KW-0349">Heme</keyword>
<dbReference type="InterPro" id="IPR009056">
    <property type="entry name" value="Cyt_c-like_dom"/>
</dbReference>
<feature type="domain" description="Cytochrome c" evidence="6">
    <location>
        <begin position="183"/>
        <end position="271"/>
    </location>
</feature>
<name>A0A418VZS9_9PROT</name>
<dbReference type="Gene3D" id="1.10.760.10">
    <property type="entry name" value="Cytochrome c-like domain"/>
    <property type="match status" value="1"/>
</dbReference>
<dbReference type="EMBL" id="QYUL01000001">
    <property type="protein sequence ID" value="RJF83267.1"/>
    <property type="molecule type" value="Genomic_DNA"/>
</dbReference>
<gene>
    <name evidence="7" type="ORF">D3877_00785</name>
</gene>
<keyword evidence="3 4" id="KW-0408">Iron</keyword>
<evidence type="ECO:0000313" key="7">
    <source>
        <dbReference type="EMBL" id="RJF83267.1"/>
    </source>
</evidence>
<organism evidence="7 8">
    <name type="scientific">Azospirillum cavernae</name>
    <dbReference type="NCBI Taxonomy" id="2320860"/>
    <lineage>
        <taxon>Bacteria</taxon>
        <taxon>Pseudomonadati</taxon>
        <taxon>Pseudomonadota</taxon>
        <taxon>Alphaproteobacteria</taxon>
        <taxon>Rhodospirillales</taxon>
        <taxon>Azospirillaceae</taxon>
        <taxon>Azospirillum</taxon>
    </lineage>
</organism>